<reference evidence="2 3" key="1">
    <citation type="submission" date="2016-08" db="EMBL/GenBank/DDBJ databases">
        <title>New Insights into Marine Group III Euryarchaeota, from dark to light.</title>
        <authorList>
            <person name="Haro-Moreno J.M."/>
            <person name="Rodriguez-Valera F."/>
            <person name="Lopez-Garcia P."/>
            <person name="Moreira D."/>
            <person name="Martin-Cuadrado A.B."/>
        </authorList>
    </citation>
    <scope>NUCLEOTIDE SEQUENCE [LARGE SCALE GENOMIC DNA]</scope>
    <source>
        <strain evidence="2">CG-Epi3</strain>
    </source>
</reference>
<dbReference type="Gene3D" id="3.40.30.10">
    <property type="entry name" value="Glutaredoxin"/>
    <property type="match status" value="1"/>
</dbReference>
<sequence>MEEKVKNIKRINQDNFDFDKLLGHEGKKVIIFSADWCPYCISFFNNWSEYSKITDFCIADITDVESQLWDSFDIEVVPTMAVFEDGILTKRWDGQLQRGLTIDQIESVNNYFESE</sequence>
<dbReference type="EMBL" id="MIYY01000012">
    <property type="protein sequence ID" value="OIR23332.1"/>
    <property type="molecule type" value="Genomic_DNA"/>
</dbReference>
<gene>
    <name evidence="2" type="ORF">BEU00_00330</name>
</gene>
<feature type="domain" description="Thioredoxin" evidence="1">
    <location>
        <begin position="11"/>
        <end position="98"/>
    </location>
</feature>
<name>A0A1J5UBP0_9ARCH</name>
<dbReference type="InterPro" id="IPR036249">
    <property type="entry name" value="Thioredoxin-like_sf"/>
</dbReference>
<dbReference type="CDD" id="cd02947">
    <property type="entry name" value="TRX_family"/>
    <property type="match status" value="1"/>
</dbReference>
<evidence type="ECO:0000313" key="2">
    <source>
        <dbReference type="EMBL" id="OIR23332.1"/>
    </source>
</evidence>
<accession>A0A1J5UBP0</accession>
<dbReference type="AlphaFoldDB" id="A0A1J5UBP0"/>
<evidence type="ECO:0000313" key="3">
    <source>
        <dbReference type="Proteomes" id="UP000183138"/>
    </source>
</evidence>
<proteinExistence type="predicted"/>
<protein>
    <recommendedName>
        <fullName evidence="1">Thioredoxin domain-containing protein</fullName>
    </recommendedName>
</protein>
<dbReference type="Proteomes" id="UP000183138">
    <property type="component" value="Unassembled WGS sequence"/>
</dbReference>
<comment type="caution">
    <text evidence="2">The sequence shown here is derived from an EMBL/GenBank/DDBJ whole genome shotgun (WGS) entry which is preliminary data.</text>
</comment>
<evidence type="ECO:0000259" key="1">
    <source>
        <dbReference type="Pfam" id="PF00085"/>
    </source>
</evidence>
<dbReference type="SUPFAM" id="SSF52833">
    <property type="entry name" value="Thioredoxin-like"/>
    <property type="match status" value="1"/>
</dbReference>
<dbReference type="Pfam" id="PF00085">
    <property type="entry name" value="Thioredoxin"/>
    <property type="match status" value="1"/>
</dbReference>
<dbReference type="InterPro" id="IPR013766">
    <property type="entry name" value="Thioredoxin_domain"/>
</dbReference>
<organism evidence="2 3">
    <name type="scientific">Marine Group III euryarchaeote CG-Epi3</name>
    <dbReference type="NCBI Taxonomy" id="1888997"/>
    <lineage>
        <taxon>Archaea</taxon>
        <taxon>Methanobacteriati</taxon>
        <taxon>Thermoplasmatota</taxon>
        <taxon>Thermoplasmata</taxon>
        <taxon>Candidatus Thermoprofundales</taxon>
    </lineage>
</organism>